<dbReference type="EMBL" id="CP061336">
    <property type="protein sequence ID" value="QNU67554.1"/>
    <property type="molecule type" value="Genomic_DNA"/>
</dbReference>
<organism evidence="1 2">
    <name type="scientific">Ruminiclostridium herbifermentans</name>
    <dbReference type="NCBI Taxonomy" id="2488810"/>
    <lineage>
        <taxon>Bacteria</taxon>
        <taxon>Bacillati</taxon>
        <taxon>Bacillota</taxon>
        <taxon>Clostridia</taxon>
        <taxon>Eubacteriales</taxon>
        <taxon>Oscillospiraceae</taxon>
        <taxon>Ruminiclostridium</taxon>
    </lineage>
</organism>
<gene>
    <name evidence="1" type="ORF">EHE19_003280</name>
</gene>
<proteinExistence type="predicted"/>
<keyword evidence="2" id="KW-1185">Reference proteome</keyword>
<dbReference type="AlphaFoldDB" id="A0A4U7JJV6"/>
<reference evidence="1 2" key="1">
    <citation type="submission" date="2020-09" db="EMBL/GenBank/DDBJ databases">
        <title>Characterization and genome sequencing of Ruminiclostridium sp. nov. MA18.</title>
        <authorList>
            <person name="Rettenmaier R."/>
            <person name="Kowollik M.-L."/>
            <person name="Liebl W."/>
            <person name="Zverlov V."/>
        </authorList>
    </citation>
    <scope>NUCLEOTIDE SEQUENCE [LARGE SCALE GENOMIC DNA]</scope>
    <source>
        <strain evidence="1 2">MA18</strain>
    </source>
</reference>
<dbReference type="RefSeq" id="WP_137697595.1">
    <property type="nucleotide sequence ID" value="NZ_CP061336.1"/>
</dbReference>
<dbReference type="KEGG" id="rher:EHE19_003280"/>
<dbReference type="OrthoDB" id="1739699at2"/>
<evidence type="ECO:0000313" key="2">
    <source>
        <dbReference type="Proteomes" id="UP000306409"/>
    </source>
</evidence>
<dbReference type="Proteomes" id="UP000306409">
    <property type="component" value="Chromosome"/>
</dbReference>
<evidence type="ECO:0000313" key="1">
    <source>
        <dbReference type="EMBL" id="QNU67554.1"/>
    </source>
</evidence>
<accession>A0A4U7JJV6</accession>
<name>A0A4U7JJV6_9FIRM</name>
<protein>
    <submittedName>
        <fullName evidence="1">Uncharacterized protein</fullName>
    </submittedName>
</protein>
<sequence length="87" mass="9409">MDEKITALYTNLYDANAAITNLKTNGIKMANLNTSDYGLHVGFGQKMIPRKFPGAINSTVVKLEINVDSTNKDNAISVVEGSYGVID</sequence>